<dbReference type="GO" id="GO:0005634">
    <property type="term" value="C:nucleus"/>
    <property type="evidence" value="ECO:0000318"/>
    <property type="project" value="GO_Central"/>
</dbReference>
<keyword evidence="1" id="KW-0863">Zinc-finger</keyword>
<evidence type="ECO:0000259" key="2">
    <source>
        <dbReference type="PROSITE" id="PS50157"/>
    </source>
</evidence>
<dbReference type="Proteomes" id="UP000029981">
    <property type="component" value="Chromosome 5"/>
</dbReference>
<dbReference type="EMBL" id="CM002926">
    <property type="protein sequence ID" value="KGN51175.1"/>
    <property type="molecule type" value="Genomic_DNA"/>
</dbReference>
<feature type="domain" description="C2H2-type" evidence="2">
    <location>
        <begin position="10"/>
        <end position="37"/>
    </location>
</feature>
<dbReference type="PROSITE" id="PS50157">
    <property type="entry name" value="ZINC_FINGER_C2H2_2"/>
    <property type="match status" value="1"/>
</dbReference>
<dbReference type="GO" id="GO:0008270">
    <property type="term" value="F:zinc ion binding"/>
    <property type="evidence" value="ECO:0007669"/>
    <property type="project" value="UniProtKB-KW"/>
</dbReference>
<evidence type="ECO:0000313" key="4">
    <source>
        <dbReference type="Proteomes" id="UP000029981"/>
    </source>
</evidence>
<dbReference type="PANTHER" id="PTHR46353:SF5">
    <property type="entry name" value="ZINC FINGER PROTEIN 5"/>
    <property type="match status" value="1"/>
</dbReference>
<dbReference type="InterPro" id="IPR044299">
    <property type="entry name" value="GIS3/ZFP5/ZFP6"/>
</dbReference>
<proteinExistence type="predicted"/>
<dbReference type="PROSITE" id="PS00028">
    <property type="entry name" value="ZINC_FINGER_C2H2_1"/>
    <property type="match status" value="1"/>
</dbReference>
<evidence type="ECO:0000256" key="1">
    <source>
        <dbReference type="PROSITE-ProRule" id="PRU00042"/>
    </source>
</evidence>
<keyword evidence="1" id="KW-0862">Zinc</keyword>
<organism evidence="3 4">
    <name type="scientific">Cucumis sativus</name>
    <name type="common">Cucumber</name>
    <dbReference type="NCBI Taxonomy" id="3659"/>
    <lineage>
        <taxon>Eukaryota</taxon>
        <taxon>Viridiplantae</taxon>
        <taxon>Streptophyta</taxon>
        <taxon>Embryophyta</taxon>
        <taxon>Tracheophyta</taxon>
        <taxon>Spermatophyta</taxon>
        <taxon>Magnoliopsida</taxon>
        <taxon>eudicotyledons</taxon>
        <taxon>Gunneridae</taxon>
        <taxon>Pentapetalae</taxon>
        <taxon>rosids</taxon>
        <taxon>fabids</taxon>
        <taxon>Cucurbitales</taxon>
        <taxon>Cucurbitaceae</taxon>
        <taxon>Benincaseae</taxon>
        <taxon>Cucumis</taxon>
    </lineage>
</organism>
<dbReference type="SUPFAM" id="SSF57667">
    <property type="entry name" value="beta-beta-alpha zinc fingers"/>
    <property type="match status" value="1"/>
</dbReference>
<dbReference type="AlphaFoldDB" id="A0A0A0KNG0"/>
<dbReference type="GO" id="GO:0010090">
    <property type="term" value="P:trichome morphogenesis"/>
    <property type="evidence" value="ECO:0007669"/>
    <property type="project" value="InterPro"/>
</dbReference>
<dbReference type="Gene3D" id="3.30.160.60">
    <property type="entry name" value="Classic Zinc Finger"/>
    <property type="match status" value="1"/>
</dbReference>
<evidence type="ECO:0000313" key="3">
    <source>
        <dbReference type="EMBL" id="KGN51175.1"/>
    </source>
</evidence>
<sequence length="102" mass="12074">MRNVRTRTLFHCQYCLKEFTNSQALGGHQNAHKKERLKQKRLQIEAQNSSLRRYLQTYFNSHFSHEFDGSHISFTFRTNNDFSVASPDIPASAPEFRLFPFF</sequence>
<dbReference type="GO" id="GO:0000976">
    <property type="term" value="F:transcription cis-regulatory region binding"/>
    <property type="evidence" value="ECO:0000318"/>
    <property type="project" value="GO_Central"/>
</dbReference>
<gene>
    <name evidence="3" type="ORF">Csa_5G477610</name>
</gene>
<protein>
    <recommendedName>
        <fullName evidence="2">C2H2-type domain-containing protein</fullName>
    </recommendedName>
</protein>
<dbReference type="InterPro" id="IPR013087">
    <property type="entry name" value="Znf_C2H2_type"/>
</dbReference>
<keyword evidence="4" id="KW-1185">Reference proteome</keyword>
<reference evidence="3 4" key="1">
    <citation type="journal article" date="2009" name="Nat. Genet.">
        <title>The genome of the cucumber, Cucumis sativus L.</title>
        <authorList>
            <person name="Huang S."/>
            <person name="Li R."/>
            <person name="Zhang Z."/>
            <person name="Li L."/>
            <person name="Gu X."/>
            <person name="Fan W."/>
            <person name="Lucas W.J."/>
            <person name="Wang X."/>
            <person name="Xie B."/>
            <person name="Ni P."/>
            <person name="Ren Y."/>
            <person name="Zhu H."/>
            <person name="Li J."/>
            <person name="Lin K."/>
            <person name="Jin W."/>
            <person name="Fei Z."/>
            <person name="Li G."/>
            <person name="Staub J."/>
            <person name="Kilian A."/>
            <person name="van der Vossen E.A."/>
            <person name="Wu Y."/>
            <person name="Guo J."/>
            <person name="He J."/>
            <person name="Jia Z."/>
            <person name="Ren Y."/>
            <person name="Tian G."/>
            <person name="Lu Y."/>
            <person name="Ruan J."/>
            <person name="Qian W."/>
            <person name="Wang M."/>
            <person name="Huang Q."/>
            <person name="Li B."/>
            <person name="Xuan Z."/>
            <person name="Cao J."/>
            <person name="Asan"/>
            <person name="Wu Z."/>
            <person name="Zhang J."/>
            <person name="Cai Q."/>
            <person name="Bai Y."/>
            <person name="Zhao B."/>
            <person name="Han Y."/>
            <person name="Li Y."/>
            <person name="Li X."/>
            <person name="Wang S."/>
            <person name="Shi Q."/>
            <person name="Liu S."/>
            <person name="Cho W.K."/>
            <person name="Kim J.Y."/>
            <person name="Xu Y."/>
            <person name="Heller-Uszynska K."/>
            <person name="Miao H."/>
            <person name="Cheng Z."/>
            <person name="Zhang S."/>
            <person name="Wu J."/>
            <person name="Yang Y."/>
            <person name="Kang H."/>
            <person name="Li M."/>
            <person name="Liang H."/>
            <person name="Ren X."/>
            <person name="Shi Z."/>
            <person name="Wen M."/>
            <person name="Jian M."/>
            <person name="Yang H."/>
            <person name="Zhang G."/>
            <person name="Yang Z."/>
            <person name="Chen R."/>
            <person name="Liu S."/>
            <person name="Li J."/>
            <person name="Ma L."/>
            <person name="Liu H."/>
            <person name="Zhou Y."/>
            <person name="Zhao J."/>
            <person name="Fang X."/>
            <person name="Li G."/>
            <person name="Fang L."/>
            <person name="Li Y."/>
            <person name="Liu D."/>
            <person name="Zheng H."/>
            <person name="Zhang Y."/>
            <person name="Qin N."/>
            <person name="Li Z."/>
            <person name="Yang G."/>
            <person name="Yang S."/>
            <person name="Bolund L."/>
            <person name="Kristiansen K."/>
            <person name="Zheng H."/>
            <person name="Li S."/>
            <person name="Zhang X."/>
            <person name="Yang H."/>
            <person name="Wang J."/>
            <person name="Sun R."/>
            <person name="Zhang B."/>
            <person name="Jiang S."/>
            <person name="Wang J."/>
            <person name="Du Y."/>
            <person name="Li S."/>
        </authorList>
    </citation>
    <scope>NUCLEOTIDE SEQUENCE [LARGE SCALE GENOMIC DNA]</scope>
    <source>
        <strain evidence="4">cv. 9930</strain>
    </source>
</reference>
<dbReference type="Pfam" id="PF13912">
    <property type="entry name" value="zf-C2H2_6"/>
    <property type="match status" value="1"/>
</dbReference>
<name>A0A0A0KNG0_CUCSA</name>
<dbReference type="Gramene" id="KGN51175">
    <property type="protein sequence ID" value="KGN51175"/>
    <property type="gene ID" value="Csa_5G477610"/>
</dbReference>
<dbReference type="STRING" id="3659.A0A0A0KNG0"/>
<keyword evidence="1" id="KW-0479">Metal-binding</keyword>
<reference evidence="3 4" key="4">
    <citation type="journal article" date="2011" name="BMC Genomics">
        <title>RNA-Seq improves annotation of protein-coding genes in the cucumber genome.</title>
        <authorList>
            <person name="Li Z."/>
            <person name="Zhang Z."/>
            <person name="Yan P."/>
            <person name="Huang S."/>
            <person name="Fei Z."/>
            <person name="Lin K."/>
        </authorList>
    </citation>
    <scope>NUCLEOTIDE SEQUENCE [LARGE SCALE GENOMIC DNA]</scope>
    <source>
        <strain evidence="4">cv. 9930</strain>
    </source>
</reference>
<dbReference type="GO" id="GO:0003700">
    <property type="term" value="F:DNA-binding transcription factor activity"/>
    <property type="evidence" value="ECO:0000318"/>
    <property type="project" value="GO_Central"/>
</dbReference>
<dbReference type="InterPro" id="IPR036236">
    <property type="entry name" value="Znf_C2H2_sf"/>
</dbReference>
<reference evidence="3 4" key="3">
    <citation type="journal article" date="2010" name="BMC Genomics">
        <title>Transcriptome sequencing and comparative analysis of cucumber flowers with different sex types.</title>
        <authorList>
            <person name="Guo S."/>
            <person name="Zheng Y."/>
            <person name="Joung J.G."/>
            <person name="Liu S."/>
            <person name="Zhang Z."/>
            <person name="Crasta O.R."/>
            <person name="Sobral B.W."/>
            <person name="Xu Y."/>
            <person name="Huang S."/>
            <person name="Fei Z."/>
        </authorList>
    </citation>
    <scope>NUCLEOTIDE SEQUENCE [LARGE SCALE GENOMIC DNA]</scope>
    <source>
        <strain evidence="4">cv. 9930</strain>
    </source>
</reference>
<dbReference type="GO" id="GO:0009740">
    <property type="term" value="P:gibberellic acid mediated signaling pathway"/>
    <property type="evidence" value="ECO:0000318"/>
    <property type="project" value="GO_Central"/>
</dbReference>
<reference evidence="3 4" key="2">
    <citation type="journal article" date="2009" name="PLoS ONE">
        <title>An integrated genetic and cytogenetic map of the cucumber genome.</title>
        <authorList>
            <person name="Ren Y."/>
            <person name="Zhang Z."/>
            <person name="Liu J."/>
            <person name="Staub J.E."/>
            <person name="Han Y."/>
            <person name="Cheng Z."/>
            <person name="Li X."/>
            <person name="Lu J."/>
            <person name="Miao H."/>
            <person name="Kang H."/>
            <person name="Xie B."/>
            <person name="Gu X."/>
            <person name="Wang X."/>
            <person name="Du Y."/>
            <person name="Jin W."/>
            <person name="Huang S."/>
        </authorList>
    </citation>
    <scope>NUCLEOTIDE SEQUENCE [LARGE SCALE GENOMIC DNA]</scope>
    <source>
        <strain evidence="4">cv. 9930</strain>
    </source>
</reference>
<dbReference type="eggNOG" id="ENOG502RPI7">
    <property type="taxonomic scope" value="Eukaryota"/>
</dbReference>
<accession>A0A0A0KNG0</accession>
<dbReference type="PANTHER" id="PTHR46353">
    <property type="entry name" value="ZINC FINGER PROTEIN 5"/>
    <property type="match status" value="1"/>
</dbReference>
<dbReference type="GO" id="GO:0009736">
    <property type="term" value="P:cytokinin-activated signaling pathway"/>
    <property type="evidence" value="ECO:0000318"/>
    <property type="project" value="GO_Central"/>
</dbReference>
<dbReference type="GO" id="GO:0010026">
    <property type="term" value="P:trichome differentiation"/>
    <property type="evidence" value="ECO:0000318"/>
    <property type="project" value="GO_Central"/>
</dbReference>